<keyword evidence="10 15" id="KW-1133">Transmembrane helix</keyword>
<dbReference type="EMBL" id="JAGSXJ010000011">
    <property type="protein sequence ID" value="KAH6687409.1"/>
    <property type="molecule type" value="Genomic_DNA"/>
</dbReference>
<keyword evidence="4" id="KW-0813">Transport</keyword>
<sequence>MRSLYILAPLLLLLSDLPSTIAKQPPKNAILLSQVQTLTLRGNGAKTTHRRLPAVPQLKCLSSSKICDLHDIDVLRCTNQGSGYDDEDTQWSCTANLPPTLKLGSTDVICEGYSSSEDPYVLKGSCGVEYRLALTKEGERRYPDIASGRSNNWFGEDHDTRRKSNISGYLFAIIFVAVFAWIVYSACMAQDRNRRLGGARRGGGGGGGWGGGGGGDGPGGWQPWNDPPPPYPGTKP</sequence>
<evidence type="ECO:0000256" key="5">
    <source>
        <dbReference type="ARBA" id="ARBA00022568"/>
    </source>
</evidence>
<evidence type="ECO:0000256" key="6">
    <source>
        <dbReference type="ARBA" id="ARBA00022692"/>
    </source>
</evidence>
<evidence type="ECO:0000256" key="3">
    <source>
        <dbReference type="ARBA" id="ARBA00016584"/>
    </source>
</evidence>
<evidence type="ECO:0000256" key="12">
    <source>
        <dbReference type="ARBA" id="ARBA00023136"/>
    </source>
</evidence>
<feature type="non-terminal residue" evidence="17">
    <location>
        <position position="236"/>
    </location>
</feature>
<feature type="signal peptide" evidence="16">
    <location>
        <begin position="1"/>
        <end position="22"/>
    </location>
</feature>
<keyword evidence="9" id="KW-0106">Calcium</keyword>
<dbReference type="Proteomes" id="UP000770015">
    <property type="component" value="Unassembled WGS sequence"/>
</dbReference>
<dbReference type="PANTHER" id="PTHR15929">
    <property type="entry name" value="STORE-OPERATED CALCIUM ENTRY-ASSOCIATED REGULATORY FACTOR"/>
    <property type="match status" value="1"/>
</dbReference>
<keyword evidence="7 16" id="KW-0732">Signal</keyword>
<dbReference type="AlphaFoldDB" id="A0A9P8VDU5"/>
<evidence type="ECO:0000256" key="11">
    <source>
        <dbReference type="ARBA" id="ARBA00023065"/>
    </source>
</evidence>
<evidence type="ECO:0000256" key="13">
    <source>
        <dbReference type="ARBA" id="ARBA00031116"/>
    </source>
</evidence>
<evidence type="ECO:0000256" key="1">
    <source>
        <dbReference type="ARBA" id="ARBA00004115"/>
    </source>
</evidence>
<evidence type="ECO:0000313" key="17">
    <source>
        <dbReference type="EMBL" id="KAH6687409.1"/>
    </source>
</evidence>
<keyword evidence="11" id="KW-0406">Ion transport</keyword>
<keyword evidence="8" id="KW-0256">Endoplasmic reticulum</keyword>
<proteinExistence type="inferred from homology"/>
<keyword evidence="6 15" id="KW-0812">Transmembrane</keyword>
<dbReference type="GO" id="GO:2001256">
    <property type="term" value="P:regulation of store-operated calcium entry"/>
    <property type="evidence" value="ECO:0007669"/>
    <property type="project" value="InterPro"/>
</dbReference>
<organism evidence="17 18">
    <name type="scientific">Plectosphaerella plurivora</name>
    <dbReference type="NCBI Taxonomy" id="936078"/>
    <lineage>
        <taxon>Eukaryota</taxon>
        <taxon>Fungi</taxon>
        <taxon>Dikarya</taxon>
        <taxon>Ascomycota</taxon>
        <taxon>Pezizomycotina</taxon>
        <taxon>Sordariomycetes</taxon>
        <taxon>Hypocreomycetidae</taxon>
        <taxon>Glomerellales</taxon>
        <taxon>Plectosphaerellaceae</taxon>
        <taxon>Plectosphaerella</taxon>
    </lineage>
</organism>
<evidence type="ECO:0000256" key="14">
    <source>
        <dbReference type="SAM" id="MobiDB-lite"/>
    </source>
</evidence>
<evidence type="ECO:0000256" key="7">
    <source>
        <dbReference type="ARBA" id="ARBA00022729"/>
    </source>
</evidence>
<feature type="compositionally biased region" description="Pro residues" evidence="14">
    <location>
        <begin position="225"/>
        <end position="236"/>
    </location>
</feature>
<keyword evidence="12 15" id="KW-0472">Membrane</keyword>
<feature type="region of interest" description="Disordered" evidence="14">
    <location>
        <begin position="199"/>
        <end position="236"/>
    </location>
</feature>
<dbReference type="Pfam" id="PF06682">
    <property type="entry name" value="SARAF"/>
    <property type="match status" value="1"/>
</dbReference>
<dbReference type="GO" id="GO:0005789">
    <property type="term" value="C:endoplasmic reticulum membrane"/>
    <property type="evidence" value="ECO:0007669"/>
    <property type="project" value="UniProtKB-SubCell"/>
</dbReference>
<dbReference type="OrthoDB" id="20303at2759"/>
<dbReference type="GO" id="GO:0006816">
    <property type="term" value="P:calcium ion transport"/>
    <property type="evidence" value="ECO:0007669"/>
    <property type="project" value="UniProtKB-KW"/>
</dbReference>
<evidence type="ECO:0000256" key="2">
    <source>
        <dbReference type="ARBA" id="ARBA00006833"/>
    </source>
</evidence>
<reference evidence="17" key="1">
    <citation type="journal article" date="2021" name="Nat. Commun.">
        <title>Genetic determinants of endophytism in the Arabidopsis root mycobiome.</title>
        <authorList>
            <person name="Mesny F."/>
            <person name="Miyauchi S."/>
            <person name="Thiergart T."/>
            <person name="Pickel B."/>
            <person name="Atanasova L."/>
            <person name="Karlsson M."/>
            <person name="Huettel B."/>
            <person name="Barry K.W."/>
            <person name="Haridas S."/>
            <person name="Chen C."/>
            <person name="Bauer D."/>
            <person name="Andreopoulos W."/>
            <person name="Pangilinan J."/>
            <person name="LaButti K."/>
            <person name="Riley R."/>
            <person name="Lipzen A."/>
            <person name="Clum A."/>
            <person name="Drula E."/>
            <person name="Henrissat B."/>
            <person name="Kohler A."/>
            <person name="Grigoriev I.V."/>
            <person name="Martin F.M."/>
            <person name="Hacquard S."/>
        </authorList>
    </citation>
    <scope>NUCLEOTIDE SEQUENCE</scope>
    <source>
        <strain evidence="17">MPI-SDFR-AT-0117</strain>
    </source>
</reference>
<keyword evidence="18" id="KW-1185">Reference proteome</keyword>
<feature type="compositionally biased region" description="Gly residues" evidence="14">
    <location>
        <begin position="199"/>
        <end position="220"/>
    </location>
</feature>
<accession>A0A9P8VDU5</accession>
<feature type="chain" id="PRO_5040314148" description="Store-operated calcium entry-associated regulatory factor" evidence="16">
    <location>
        <begin position="23"/>
        <end position="236"/>
    </location>
</feature>
<dbReference type="PANTHER" id="PTHR15929:SF0">
    <property type="entry name" value="STORE-OPERATED CALCIUM ENTRY-ASSOCIATED REGULATORY FACTOR"/>
    <property type="match status" value="1"/>
</dbReference>
<name>A0A9P8VDU5_9PEZI</name>
<evidence type="ECO:0000256" key="15">
    <source>
        <dbReference type="SAM" id="Phobius"/>
    </source>
</evidence>
<comment type="similarity">
    <text evidence="2">Belongs to the SARAF family.</text>
</comment>
<evidence type="ECO:0000256" key="16">
    <source>
        <dbReference type="SAM" id="SignalP"/>
    </source>
</evidence>
<evidence type="ECO:0000313" key="18">
    <source>
        <dbReference type="Proteomes" id="UP000770015"/>
    </source>
</evidence>
<evidence type="ECO:0000256" key="10">
    <source>
        <dbReference type="ARBA" id="ARBA00022989"/>
    </source>
</evidence>
<evidence type="ECO:0000256" key="8">
    <source>
        <dbReference type="ARBA" id="ARBA00022824"/>
    </source>
</evidence>
<comment type="caution">
    <text evidence="17">The sequence shown here is derived from an EMBL/GenBank/DDBJ whole genome shotgun (WGS) entry which is preliminary data.</text>
</comment>
<protein>
    <recommendedName>
        <fullName evidence="3">Store-operated calcium entry-associated regulatory factor</fullName>
    </recommendedName>
    <alternativeName>
        <fullName evidence="13">Transmembrane protein 66</fullName>
    </alternativeName>
</protein>
<gene>
    <name evidence="17" type="ORF">F5X68DRAFT_207381</name>
</gene>
<dbReference type="InterPro" id="IPR009567">
    <property type="entry name" value="SARAF"/>
</dbReference>
<feature type="transmembrane region" description="Helical" evidence="15">
    <location>
        <begin position="166"/>
        <end position="187"/>
    </location>
</feature>
<comment type="subcellular location">
    <subcellularLocation>
        <location evidence="1">Endoplasmic reticulum membrane</location>
        <topology evidence="1">Single-pass type I membrane protein</topology>
    </subcellularLocation>
</comment>
<evidence type="ECO:0000256" key="9">
    <source>
        <dbReference type="ARBA" id="ARBA00022837"/>
    </source>
</evidence>
<keyword evidence="5" id="KW-0109">Calcium transport</keyword>
<evidence type="ECO:0000256" key="4">
    <source>
        <dbReference type="ARBA" id="ARBA00022448"/>
    </source>
</evidence>